<evidence type="ECO:0000256" key="3">
    <source>
        <dbReference type="ARBA" id="ARBA00022723"/>
    </source>
</evidence>
<dbReference type="GO" id="GO:0004497">
    <property type="term" value="F:monooxygenase activity"/>
    <property type="evidence" value="ECO:0007669"/>
    <property type="project" value="UniProtKB-KW"/>
</dbReference>
<reference evidence="6" key="1">
    <citation type="submission" date="2020-06" db="EMBL/GenBank/DDBJ databases">
        <authorList>
            <person name="Li T."/>
            <person name="Hu X."/>
            <person name="Zhang T."/>
            <person name="Song X."/>
            <person name="Zhang H."/>
            <person name="Dai N."/>
            <person name="Sheng W."/>
            <person name="Hou X."/>
            <person name="Wei L."/>
        </authorList>
    </citation>
    <scope>NUCLEOTIDE SEQUENCE</scope>
    <source>
        <strain evidence="6">KEN1</strain>
        <tissue evidence="6">Leaf</tissue>
    </source>
</reference>
<dbReference type="InterPro" id="IPR001128">
    <property type="entry name" value="Cyt_P450"/>
</dbReference>
<proteinExistence type="inferred from homology"/>
<dbReference type="PANTHER" id="PTHR47950:SF14">
    <property type="entry name" value="CYTOCHROME P450 76A2-LIKE ISOFORM X1"/>
    <property type="match status" value="1"/>
</dbReference>
<dbReference type="GO" id="GO:0005506">
    <property type="term" value="F:iron ion binding"/>
    <property type="evidence" value="ECO:0007669"/>
    <property type="project" value="InterPro"/>
</dbReference>
<evidence type="ECO:0000256" key="1">
    <source>
        <dbReference type="ARBA" id="ARBA00010617"/>
    </source>
</evidence>
<keyword evidence="2" id="KW-0349">Heme</keyword>
<name>A0AAW2TYJ4_9LAMI</name>
<sequence>MGYHIPKDTQLLVNAWAIGRDPERWEDPLSFKPERFLGTLLHEFDWEVDEISRNDLMDMRGRMGLTVRKLAPLTAITSKVFDVTPQLNI</sequence>
<keyword evidence="3" id="KW-0479">Metal-binding</keyword>
<dbReference type="SUPFAM" id="SSF48264">
    <property type="entry name" value="Cytochrome P450"/>
    <property type="match status" value="1"/>
</dbReference>
<dbReference type="GO" id="GO:0020037">
    <property type="term" value="F:heme binding"/>
    <property type="evidence" value="ECO:0007669"/>
    <property type="project" value="InterPro"/>
</dbReference>
<dbReference type="Gene3D" id="1.10.630.10">
    <property type="entry name" value="Cytochrome P450"/>
    <property type="match status" value="1"/>
</dbReference>
<protein>
    <submittedName>
        <fullName evidence="6">Cytochrome</fullName>
    </submittedName>
</protein>
<dbReference type="InterPro" id="IPR036396">
    <property type="entry name" value="Cyt_P450_sf"/>
</dbReference>
<dbReference type="EMBL" id="JACGWN010000013">
    <property type="protein sequence ID" value="KAL0410030.1"/>
    <property type="molecule type" value="Genomic_DNA"/>
</dbReference>
<dbReference type="AlphaFoldDB" id="A0AAW2TYJ4"/>
<keyword evidence="5" id="KW-0503">Monooxygenase</keyword>
<evidence type="ECO:0000256" key="4">
    <source>
        <dbReference type="ARBA" id="ARBA00023004"/>
    </source>
</evidence>
<dbReference type="Pfam" id="PF00067">
    <property type="entry name" value="p450"/>
    <property type="match status" value="1"/>
</dbReference>
<gene>
    <name evidence="6" type="ORF">Slati_3592700</name>
</gene>
<comment type="caution">
    <text evidence="6">The sequence shown here is derived from an EMBL/GenBank/DDBJ whole genome shotgun (WGS) entry which is preliminary data.</text>
</comment>
<evidence type="ECO:0000313" key="6">
    <source>
        <dbReference type="EMBL" id="KAL0410030.1"/>
    </source>
</evidence>
<keyword evidence="5" id="KW-0560">Oxidoreductase</keyword>
<accession>A0AAW2TYJ4</accession>
<dbReference type="PANTHER" id="PTHR47950">
    <property type="entry name" value="CYTOCHROME P450, FAMILY 76, SUBFAMILY C, POLYPEPTIDE 5-RELATED"/>
    <property type="match status" value="1"/>
</dbReference>
<dbReference type="GO" id="GO:0016705">
    <property type="term" value="F:oxidoreductase activity, acting on paired donors, with incorporation or reduction of molecular oxygen"/>
    <property type="evidence" value="ECO:0007669"/>
    <property type="project" value="InterPro"/>
</dbReference>
<organism evidence="6">
    <name type="scientific">Sesamum latifolium</name>
    <dbReference type="NCBI Taxonomy" id="2727402"/>
    <lineage>
        <taxon>Eukaryota</taxon>
        <taxon>Viridiplantae</taxon>
        <taxon>Streptophyta</taxon>
        <taxon>Embryophyta</taxon>
        <taxon>Tracheophyta</taxon>
        <taxon>Spermatophyta</taxon>
        <taxon>Magnoliopsida</taxon>
        <taxon>eudicotyledons</taxon>
        <taxon>Gunneridae</taxon>
        <taxon>Pentapetalae</taxon>
        <taxon>asterids</taxon>
        <taxon>lamiids</taxon>
        <taxon>Lamiales</taxon>
        <taxon>Pedaliaceae</taxon>
        <taxon>Sesamum</taxon>
    </lineage>
</organism>
<keyword evidence="4" id="KW-0408">Iron</keyword>
<evidence type="ECO:0000256" key="2">
    <source>
        <dbReference type="ARBA" id="ARBA00022617"/>
    </source>
</evidence>
<reference evidence="6" key="2">
    <citation type="journal article" date="2024" name="Plant">
        <title>Genomic evolution and insights into agronomic trait innovations of Sesamum species.</title>
        <authorList>
            <person name="Miao H."/>
            <person name="Wang L."/>
            <person name="Qu L."/>
            <person name="Liu H."/>
            <person name="Sun Y."/>
            <person name="Le M."/>
            <person name="Wang Q."/>
            <person name="Wei S."/>
            <person name="Zheng Y."/>
            <person name="Lin W."/>
            <person name="Duan Y."/>
            <person name="Cao H."/>
            <person name="Xiong S."/>
            <person name="Wang X."/>
            <person name="Wei L."/>
            <person name="Li C."/>
            <person name="Ma Q."/>
            <person name="Ju M."/>
            <person name="Zhao R."/>
            <person name="Li G."/>
            <person name="Mu C."/>
            <person name="Tian Q."/>
            <person name="Mei H."/>
            <person name="Zhang T."/>
            <person name="Gao T."/>
            <person name="Zhang H."/>
        </authorList>
    </citation>
    <scope>NUCLEOTIDE SEQUENCE</scope>
    <source>
        <strain evidence="6">KEN1</strain>
    </source>
</reference>
<comment type="similarity">
    <text evidence="1">Belongs to the cytochrome P450 family.</text>
</comment>
<evidence type="ECO:0000256" key="5">
    <source>
        <dbReference type="ARBA" id="ARBA00023033"/>
    </source>
</evidence>